<sequence length="124" mass="13872">MNNPYVPLNLFTNFKESAERFPDTPIFFDETLAGFPELGLETTYADCLEVIVKRATQLKTAGVKKADKIMMYKSAKFDTYLLAVSASYLGAVPAMISPHLPVETMEILADRLDLPFLLFDNENG</sequence>
<dbReference type="Proteomes" id="UP000019241">
    <property type="component" value="Unassembled WGS sequence"/>
</dbReference>
<dbReference type="InterPro" id="IPR000873">
    <property type="entry name" value="AMP-dep_synth/lig_dom"/>
</dbReference>
<evidence type="ECO:0000313" key="3">
    <source>
        <dbReference type="Proteomes" id="UP000019241"/>
    </source>
</evidence>
<reference evidence="2 3" key="1">
    <citation type="submission" date="2012-12" db="EMBL/GenBank/DDBJ databases">
        <title>Novel taxa of Listeriaceae from agricultural environments in the United States.</title>
        <authorList>
            <person name="den Bakker H.C."/>
            <person name="Allred A."/>
            <person name="Warchocki S."/>
            <person name="Wright E.M."/>
            <person name="Burrell A."/>
            <person name="Nightingale K.K."/>
            <person name="Kephart D."/>
            <person name="Wiedmann M."/>
        </authorList>
    </citation>
    <scope>NUCLEOTIDE SEQUENCE [LARGE SCALE GENOMIC DNA]</scope>
    <source>
        <strain evidence="2 3">FSL S10-1203</strain>
    </source>
</reference>
<name>W7DL57_9LIST</name>
<comment type="caution">
    <text evidence="2">The sequence shown here is derived from an EMBL/GenBank/DDBJ whole genome shotgun (WGS) entry which is preliminary data.</text>
</comment>
<evidence type="ECO:0000259" key="1">
    <source>
        <dbReference type="Pfam" id="PF00501"/>
    </source>
</evidence>
<evidence type="ECO:0000313" key="2">
    <source>
        <dbReference type="EMBL" id="EUJ53178.1"/>
    </source>
</evidence>
<dbReference type="InterPro" id="IPR042099">
    <property type="entry name" value="ANL_N_sf"/>
</dbReference>
<organism evidence="2 3">
    <name type="scientific">Listeria fleischmannii FSL S10-1203</name>
    <dbReference type="NCBI Taxonomy" id="1265822"/>
    <lineage>
        <taxon>Bacteria</taxon>
        <taxon>Bacillati</taxon>
        <taxon>Bacillota</taxon>
        <taxon>Bacilli</taxon>
        <taxon>Bacillales</taxon>
        <taxon>Listeriaceae</taxon>
        <taxon>Listeria</taxon>
    </lineage>
</organism>
<dbReference type="Pfam" id="PF00501">
    <property type="entry name" value="AMP-binding"/>
    <property type="match status" value="1"/>
</dbReference>
<dbReference type="PATRIC" id="fig|1265822.4.peg.2298"/>
<dbReference type="EMBL" id="AODM01000039">
    <property type="protein sequence ID" value="EUJ53178.1"/>
    <property type="molecule type" value="Genomic_DNA"/>
</dbReference>
<dbReference type="SUPFAM" id="SSF56801">
    <property type="entry name" value="Acetyl-CoA synthetase-like"/>
    <property type="match status" value="1"/>
</dbReference>
<accession>W7DL57</accession>
<protein>
    <submittedName>
        <fullName evidence="2">Long-chain acyl-CoA synthetase</fullName>
    </submittedName>
</protein>
<dbReference type="Gene3D" id="3.40.50.12780">
    <property type="entry name" value="N-terminal domain of ligase-like"/>
    <property type="match status" value="1"/>
</dbReference>
<proteinExistence type="predicted"/>
<dbReference type="AlphaFoldDB" id="W7DL57"/>
<feature type="domain" description="AMP-dependent synthetase/ligase" evidence="1">
    <location>
        <begin position="14"/>
        <end position="118"/>
    </location>
</feature>
<gene>
    <name evidence="2" type="ORF">MCOL2_11332</name>
</gene>